<evidence type="ECO:0000256" key="2">
    <source>
        <dbReference type="SAM" id="SignalP"/>
    </source>
</evidence>
<proteinExistence type="predicted"/>
<gene>
    <name evidence="4" type="ORF">QRD02_10425</name>
</gene>
<dbReference type="Gene3D" id="2.80.10.50">
    <property type="match status" value="1"/>
</dbReference>
<protein>
    <submittedName>
        <fullName evidence="4">T9SS type A sorting domain-containing protein</fullName>
    </submittedName>
</protein>
<dbReference type="Proteomes" id="UP001244787">
    <property type="component" value="Unassembled WGS sequence"/>
</dbReference>
<feature type="domain" description="Secretion system C-terminal sorting" evidence="3">
    <location>
        <begin position="497"/>
        <end position="559"/>
    </location>
</feature>
<organism evidence="4 5">
    <name type="scientific">Aequorivita aurantiaca</name>
    <dbReference type="NCBI Taxonomy" id="3053356"/>
    <lineage>
        <taxon>Bacteria</taxon>
        <taxon>Pseudomonadati</taxon>
        <taxon>Bacteroidota</taxon>
        <taxon>Flavobacteriia</taxon>
        <taxon>Flavobacteriales</taxon>
        <taxon>Flavobacteriaceae</taxon>
        <taxon>Aequorivita</taxon>
    </lineage>
</organism>
<evidence type="ECO:0000256" key="1">
    <source>
        <dbReference type="ARBA" id="ARBA00022729"/>
    </source>
</evidence>
<dbReference type="Pfam" id="PF18962">
    <property type="entry name" value="Por_Secre_tail"/>
    <property type="match status" value="1"/>
</dbReference>
<dbReference type="SUPFAM" id="SSF50998">
    <property type="entry name" value="Quinoprotein alcohol dehydrogenase-like"/>
    <property type="match status" value="1"/>
</dbReference>
<dbReference type="NCBIfam" id="TIGR04183">
    <property type="entry name" value="Por_Secre_tail"/>
    <property type="match status" value="1"/>
</dbReference>
<dbReference type="InterPro" id="IPR026444">
    <property type="entry name" value="Secre_tail"/>
</dbReference>
<dbReference type="PANTHER" id="PTHR35580:SF1">
    <property type="entry name" value="PHYTASE-LIKE DOMAIN-CONTAINING PROTEIN"/>
    <property type="match status" value="1"/>
</dbReference>
<evidence type="ECO:0000313" key="4">
    <source>
        <dbReference type="EMBL" id="MDN3724799.1"/>
    </source>
</evidence>
<comment type="caution">
    <text evidence="4">The sequence shown here is derived from an EMBL/GenBank/DDBJ whole genome shotgun (WGS) entry which is preliminary data.</text>
</comment>
<feature type="signal peptide" evidence="2">
    <location>
        <begin position="1"/>
        <end position="21"/>
    </location>
</feature>
<sequence length="565" mass="60894">MKNFTSYFSLFLFLFSFCLTAQSFQWGGTFGGFGEDVVRDMHTDASGNTYTTGYFTDVADFDISAAEANLISNGLYDLFVLKTNSAGNYEWAINIGSESFEYGVGITTDADGNVYVTGYYDGTADFDPGVGETILTSLGGGDIFILKLNADGEFLWAKSVGGTDYEESTAIAVSPTGIVTVIGYFYEPADFNPGPDEFILTSEGASDTFLLNLDQDGTFISAQRYGGPDLDLALDMKVNSAGHLYITGYFEGTSDFDPRNSEEFNLTSSTEGFSSYLLHINNTGELVSAGATHDGLAEVRAIAVDANDNIYLTGHFGGTVNFSFDAANTDYILTSELAYNAFAMKINPMGILEWAKSIESNEAVFGYDVTVDAAGHVFTTGYFAATADFDPDSSATFNLNKQTANATDAYIWALDTDGNFINAFTFGGANFLDAHTIGIDGQGFVYLSGHFETTVDINPLEGETLEATALDFRDNYIIKMAATTLGVPSNDYEKITVFPNPVGSVVYVGNTQNMLGKSYLVYDALGRIVLSGSFDNAAQVNMETLSSGIYYLNIAGHQTIKLIKN</sequence>
<dbReference type="InterPro" id="IPR052918">
    <property type="entry name" value="Motility_Chemotaxis_Reg"/>
</dbReference>
<dbReference type="EMBL" id="JAUGQQ010000006">
    <property type="protein sequence ID" value="MDN3724799.1"/>
    <property type="molecule type" value="Genomic_DNA"/>
</dbReference>
<name>A0ABT8DJ26_9FLAO</name>
<keyword evidence="5" id="KW-1185">Reference proteome</keyword>
<dbReference type="RefSeq" id="WP_290254886.1">
    <property type="nucleotide sequence ID" value="NZ_JAUGQQ010000006.1"/>
</dbReference>
<accession>A0ABT8DJ26</accession>
<dbReference type="PANTHER" id="PTHR35580">
    <property type="entry name" value="CELL SURFACE GLYCOPROTEIN (S-LAYER PROTEIN)-LIKE PROTEIN"/>
    <property type="match status" value="1"/>
</dbReference>
<evidence type="ECO:0000259" key="3">
    <source>
        <dbReference type="Pfam" id="PF18962"/>
    </source>
</evidence>
<dbReference type="InterPro" id="IPR011047">
    <property type="entry name" value="Quinoprotein_ADH-like_sf"/>
</dbReference>
<reference evidence="4 5" key="1">
    <citation type="submission" date="2023-06" db="EMBL/GenBank/DDBJ databases">
        <authorList>
            <person name="Ye Y.-Q."/>
            <person name="Du Z.-J."/>
        </authorList>
    </citation>
    <scope>NUCLEOTIDE SEQUENCE [LARGE SCALE GENOMIC DNA]</scope>
    <source>
        <strain evidence="4 5">SDUM287046</strain>
    </source>
</reference>
<feature type="chain" id="PRO_5046351960" evidence="2">
    <location>
        <begin position="22"/>
        <end position="565"/>
    </location>
</feature>
<evidence type="ECO:0000313" key="5">
    <source>
        <dbReference type="Proteomes" id="UP001244787"/>
    </source>
</evidence>
<keyword evidence="1 2" id="KW-0732">Signal</keyword>